<dbReference type="GO" id="GO:0017070">
    <property type="term" value="F:U6 snRNA binding"/>
    <property type="evidence" value="ECO:0007669"/>
    <property type="project" value="TreeGrafter"/>
</dbReference>
<dbReference type="GO" id="GO:0030619">
    <property type="term" value="F:U1 snRNA binding"/>
    <property type="evidence" value="ECO:0007669"/>
    <property type="project" value="TreeGrafter"/>
</dbReference>
<dbReference type="InterPro" id="IPR027652">
    <property type="entry name" value="PRP8"/>
</dbReference>
<feature type="domain" description="Pre-mRNA-processing-splicing factor 8 U5-snRNA-binding" evidence="2">
    <location>
        <begin position="108"/>
        <end position="157"/>
    </location>
</feature>
<dbReference type="PANTHER" id="PTHR11140">
    <property type="entry name" value="PRE-MRNA SPLICING FACTOR PRP8"/>
    <property type="match status" value="1"/>
</dbReference>
<evidence type="ECO:0000313" key="3">
    <source>
        <dbReference type="EMBL" id="EPR78211.1"/>
    </source>
</evidence>
<name>S7W638_SPRLO</name>
<comment type="caution">
    <text evidence="3">The sequence shown here is derived from an EMBL/GenBank/DDBJ whole genome shotgun (WGS) entry which is preliminary data.</text>
</comment>
<evidence type="ECO:0000259" key="2">
    <source>
        <dbReference type="Pfam" id="PF10597"/>
    </source>
</evidence>
<keyword evidence="4" id="KW-1185">Reference proteome</keyword>
<feature type="non-terminal residue" evidence="3">
    <location>
        <position position="192"/>
    </location>
</feature>
<feature type="non-terminal residue" evidence="3">
    <location>
        <position position="1"/>
    </location>
</feature>
<dbReference type="HOGENOM" id="CLU_1418341_0_0_1"/>
<dbReference type="STRING" id="1358809.S7W638"/>
<dbReference type="Proteomes" id="UP000014978">
    <property type="component" value="Unassembled WGS sequence"/>
</dbReference>
<dbReference type="GO" id="GO:0030623">
    <property type="term" value="F:U5 snRNA binding"/>
    <property type="evidence" value="ECO:0007669"/>
    <property type="project" value="InterPro"/>
</dbReference>
<sequence>TNTITTNTNNNINIYKIEYKANDRGIMMFECLVKKIIISVDGSTYISTINKWNRLLLSIVLYYREYLCNNSKSISDRRDNSNDTNDNNNNNTINNIDNITTAKNKNKNILLEKIKYYENKLKMSIKQTLNSKMDTRFPRVVFYSPRDLGGLGMYTIGLDGNEYDNNYKYNKKDRNKDVISIMDYVNSYNTNN</sequence>
<dbReference type="Gene3D" id="3.30.43.40">
    <property type="entry name" value="Pre-mRNA-processing-splicing factor 8, U5-snRNA-binding domain"/>
    <property type="match status" value="1"/>
</dbReference>
<dbReference type="GO" id="GO:0030620">
    <property type="term" value="F:U2 snRNA binding"/>
    <property type="evidence" value="ECO:0007669"/>
    <property type="project" value="TreeGrafter"/>
</dbReference>
<dbReference type="GO" id="GO:0000244">
    <property type="term" value="P:spliceosomal tri-snRNP complex assembly"/>
    <property type="evidence" value="ECO:0007669"/>
    <property type="project" value="TreeGrafter"/>
</dbReference>
<feature type="compositionally biased region" description="Low complexity" evidence="1">
    <location>
        <begin position="82"/>
        <end position="94"/>
    </location>
</feature>
<dbReference type="AlphaFoldDB" id="S7W638"/>
<proteinExistence type="predicted"/>
<evidence type="ECO:0000256" key="1">
    <source>
        <dbReference type="SAM" id="MobiDB-lite"/>
    </source>
</evidence>
<gene>
    <name evidence="3" type="ORF">SLOPH_1481</name>
</gene>
<evidence type="ECO:0000313" key="4">
    <source>
        <dbReference type="Proteomes" id="UP000014978"/>
    </source>
</evidence>
<dbReference type="InParanoid" id="S7W638"/>
<dbReference type="PANTHER" id="PTHR11140:SF0">
    <property type="entry name" value="PRE-MRNA-PROCESSING-SPLICING FACTOR 8"/>
    <property type="match status" value="1"/>
</dbReference>
<reference evidence="4" key="1">
    <citation type="journal article" date="2013" name="PLoS Genet.">
        <title>The genome of Spraguea lophii and the basis of host-microsporidian interactions.</title>
        <authorList>
            <person name="Campbell S.E."/>
            <person name="Williams T.A."/>
            <person name="Yousuf A."/>
            <person name="Soanes D.M."/>
            <person name="Paszkiewicz K.H."/>
            <person name="Williams B.A.P."/>
        </authorList>
    </citation>
    <scope>NUCLEOTIDE SEQUENCE [LARGE SCALE GENOMIC DNA]</scope>
    <source>
        <strain evidence="4">42_110</strain>
    </source>
</reference>
<organism evidence="3 4">
    <name type="scientific">Spraguea lophii (strain 42_110)</name>
    <name type="common">Microsporidian parasite</name>
    <dbReference type="NCBI Taxonomy" id="1358809"/>
    <lineage>
        <taxon>Eukaryota</taxon>
        <taxon>Fungi</taxon>
        <taxon>Fungi incertae sedis</taxon>
        <taxon>Microsporidia</taxon>
        <taxon>Spragueidae</taxon>
        <taxon>Spraguea</taxon>
    </lineage>
</organism>
<accession>S7W638</accession>
<dbReference type="VEuPathDB" id="MicrosporidiaDB:SLOPH_1481"/>
<dbReference type="GO" id="GO:0071013">
    <property type="term" value="C:catalytic step 2 spliceosome"/>
    <property type="evidence" value="ECO:0007669"/>
    <property type="project" value="TreeGrafter"/>
</dbReference>
<dbReference type="InterPro" id="IPR042516">
    <property type="entry name" value="Prp8_U5-snRNA-bd_sf"/>
</dbReference>
<protein>
    <submittedName>
        <fullName evidence="3">Pre-mRNA splicing factor PRP8</fullName>
    </submittedName>
</protein>
<dbReference type="GO" id="GO:0097157">
    <property type="term" value="F:pre-mRNA intronic binding"/>
    <property type="evidence" value="ECO:0007669"/>
    <property type="project" value="TreeGrafter"/>
</dbReference>
<dbReference type="GO" id="GO:0005682">
    <property type="term" value="C:U5 snRNP"/>
    <property type="evidence" value="ECO:0007669"/>
    <property type="project" value="TreeGrafter"/>
</dbReference>
<feature type="region of interest" description="Disordered" evidence="1">
    <location>
        <begin position="74"/>
        <end position="94"/>
    </location>
</feature>
<dbReference type="OrthoDB" id="1931567at2759"/>
<dbReference type="InterPro" id="IPR019581">
    <property type="entry name" value="Prp8_U5-snRNA-bd"/>
</dbReference>
<dbReference type="EMBL" id="ATCN01000941">
    <property type="protein sequence ID" value="EPR78211.1"/>
    <property type="molecule type" value="Genomic_DNA"/>
</dbReference>
<dbReference type="Pfam" id="PF10597">
    <property type="entry name" value="U5_2-snRNA_bdg"/>
    <property type="match status" value="1"/>
</dbReference>